<dbReference type="InterPro" id="IPR048228">
    <property type="entry name" value="HelD_bacillota"/>
</dbReference>
<dbReference type="InterPro" id="IPR014016">
    <property type="entry name" value="UvrD-like_ATP-bd"/>
</dbReference>
<feature type="domain" description="UvrD-like helicase ATP-binding" evidence="6">
    <location>
        <begin position="212"/>
        <end position="610"/>
    </location>
</feature>
<accession>A0A0D1I9P4</accession>
<organism evidence="7 8">
    <name type="scientific">Bacillus subtilis</name>
    <dbReference type="NCBI Taxonomy" id="1423"/>
    <lineage>
        <taxon>Bacteria</taxon>
        <taxon>Bacillati</taxon>
        <taxon>Bacillota</taxon>
        <taxon>Bacilli</taxon>
        <taxon>Bacillales</taxon>
        <taxon>Bacillaceae</taxon>
        <taxon>Bacillus</taxon>
    </lineage>
</organism>
<dbReference type="PANTHER" id="PTHR11070:SF17">
    <property type="entry name" value="DNA HELICASE IV"/>
    <property type="match status" value="1"/>
</dbReference>
<dbReference type="Pfam" id="PF13538">
    <property type="entry name" value="UvrD_C_2"/>
    <property type="match status" value="1"/>
</dbReference>
<dbReference type="GO" id="GO:0016787">
    <property type="term" value="F:hydrolase activity"/>
    <property type="evidence" value="ECO:0007669"/>
    <property type="project" value="UniProtKB-UniRule"/>
</dbReference>
<reference evidence="7 8" key="1">
    <citation type="submission" date="2014-12" db="EMBL/GenBank/DDBJ databases">
        <title>Comparative genome analysis of Bacillus coagulans HM-08, Clostridium butyricum HM-68, Bacillus subtilis HM-66 and Bacillus licheniformis BL-09.</title>
        <authorList>
            <person name="Zhang H."/>
        </authorList>
    </citation>
    <scope>NUCLEOTIDE SEQUENCE [LARGE SCALE GENOMIC DNA]</scope>
    <source>
        <strain evidence="7 8">HM-66</strain>
    </source>
</reference>
<dbReference type="AlphaFoldDB" id="A0A0D1I9P4"/>
<keyword evidence="1 5" id="KW-0547">Nucleotide-binding</keyword>
<dbReference type="GO" id="GO:0005829">
    <property type="term" value="C:cytosol"/>
    <property type="evidence" value="ECO:0007669"/>
    <property type="project" value="TreeGrafter"/>
</dbReference>
<dbReference type="Proteomes" id="UP000032247">
    <property type="component" value="Unassembled WGS sequence"/>
</dbReference>
<evidence type="ECO:0000256" key="2">
    <source>
        <dbReference type="ARBA" id="ARBA00022801"/>
    </source>
</evidence>
<dbReference type="InterPro" id="IPR000212">
    <property type="entry name" value="DNA_helicase_UvrD/REP"/>
</dbReference>
<dbReference type="STRING" id="483913.AN935_16840"/>
<evidence type="ECO:0000256" key="3">
    <source>
        <dbReference type="ARBA" id="ARBA00022806"/>
    </source>
</evidence>
<dbReference type="SUPFAM" id="SSF52540">
    <property type="entry name" value="P-loop containing nucleoside triphosphate hydrolases"/>
    <property type="match status" value="1"/>
</dbReference>
<dbReference type="GO" id="GO:0005524">
    <property type="term" value="F:ATP binding"/>
    <property type="evidence" value="ECO:0007669"/>
    <property type="project" value="UniProtKB-UniRule"/>
</dbReference>
<keyword evidence="2 5" id="KW-0378">Hydrolase</keyword>
<evidence type="ECO:0000256" key="4">
    <source>
        <dbReference type="ARBA" id="ARBA00022840"/>
    </source>
</evidence>
<evidence type="ECO:0000259" key="6">
    <source>
        <dbReference type="PROSITE" id="PS51198"/>
    </source>
</evidence>
<name>A0A0D1I9P4_BACIU</name>
<evidence type="ECO:0000256" key="5">
    <source>
        <dbReference type="PROSITE-ProRule" id="PRU00560"/>
    </source>
</evidence>
<feature type="binding site" evidence="5">
    <location>
        <begin position="233"/>
        <end position="240"/>
    </location>
    <ligand>
        <name>ATP</name>
        <dbReference type="ChEBI" id="CHEBI:30616"/>
    </ligand>
</feature>
<dbReference type="Gene3D" id="3.40.50.300">
    <property type="entry name" value="P-loop containing nucleotide triphosphate hydrolases"/>
    <property type="match status" value="3"/>
</dbReference>
<sequence length="774" mass="89965">MNQQDKEWKEEQSRIDEVLQELEKKERFLETSAGGLKHDIIGLRKSFWEDVKVNFDDAHEAIETMASIKQQAELLSDREQNHRRMDQQLKRIHQLKKSPYFGRIDFIENGEEQAERIYIGLASCLDEKEEHFLIYDWRAPISSLYYNYSPGKAEYEVPGETIEGEMVLKRQFMIKNGTLKAMFNTDMTIGDEMLQEVLSHHSDTQMKNIVSTIQKEQNQIIRNEKSKVLIVQGAAGSGKTSAALQRVAYLLYRHRGVIDAGQIVLFSPNFLFNSYVSSVLPELGEENMEQATFQEYIEHRLGRKFKCESPFDQLEYCLTETKEGDFPTRLAGITWKAGLSFQQFINEYVTRLSSEGMIFKNIIFRGQKLITKEQIQSYFYSLDQNHSIPNRMEQTAKWLLSELNKLEKKERRKDWVVHEAELLDKEDYLDVYKKLQERKRFSESTFNDYQREQQLLATIIVKKAFKPLKQAVRLLAFLDVTQLYLQLFSGWGGKFQHEKMAAIGELTRSAFTDNKLLYEDAAPFLYMQDLIEGRKKNTKIKHLFIDEAQDYSPFQMAYMKSIFPAASMTVLGDINQSIYAHTIHGDQRMDACFEDEPAEYVRLKRTYRSTRQIVEFTKAMLQDGADIEPFNRSGEMPLVVKTEGHESLCQKLAQEIGRLKKKGHETIAVICKTAQQCIQAHAHMSEYTDVRLIHKENQPFQKGVCVIPVYLAKGIEFDAVLVYDASEEHYHTEHDRRLLYTACTRAMHMLAVFYTGEASPFVTAVPPHLYQMAE</sequence>
<dbReference type="PATRIC" id="fig|1423.173.peg.4142"/>
<dbReference type="GO" id="GO:0000725">
    <property type="term" value="P:recombinational repair"/>
    <property type="evidence" value="ECO:0007669"/>
    <property type="project" value="TreeGrafter"/>
</dbReference>
<evidence type="ECO:0000313" key="7">
    <source>
        <dbReference type="EMBL" id="KIU05603.1"/>
    </source>
</evidence>
<dbReference type="GO" id="GO:0043138">
    <property type="term" value="F:3'-5' DNA helicase activity"/>
    <property type="evidence" value="ECO:0007669"/>
    <property type="project" value="TreeGrafter"/>
</dbReference>
<evidence type="ECO:0000256" key="1">
    <source>
        <dbReference type="ARBA" id="ARBA00022741"/>
    </source>
</evidence>
<comment type="caution">
    <text evidence="7">The sequence shown here is derived from an EMBL/GenBank/DDBJ whole genome shotgun (WGS) entry which is preliminary data.</text>
</comment>
<dbReference type="GO" id="GO:0003677">
    <property type="term" value="F:DNA binding"/>
    <property type="evidence" value="ECO:0007669"/>
    <property type="project" value="InterPro"/>
</dbReference>
<dbReference type="PANTHER" id="PTHR11070">
    <property type="entry name" value="UVRD / RECB / PCRA DNA HELICASE FAMILY MEMBER"/>
    <property type="match status" value="1"/>
</dbReference>
<keyword evidence="3 5" id="KW-0347">Helicase</keyword>
<gene>
    <name evidence="7" type="ORF">SC09_contig4orf00445</name>
</gene>
<dbReference type="NCBIfam" id="NF041464">
    <property type="entry name" value="HelD_BACSU"/>
    <property type="match status" value="1"/>
</dbReference>
<proteinExistence type="predicted"/>
<dbReference type="PROSITE" id="PS51198">
    <property type="entry name" value="UVRD_HELICASE_ATP_BIND"/>
    <property type="match status" value="1"/>
</dbReference>
<dbReference type="InterPro" id="IPR027417">
    <property type="entry name" value="P-loop_NTPase"/>
</dbReference>
<dbReference type="InterPro" id="IPR027785">
    <property type="entry name" value="UvrD-like_helicase_C"/>
</dbReference>
<keyword evidence="4 5" id="KW-0067">ATP-binding</keyword>
<dbReference type="EMBL" id="JXBC01000013">
    <property type="protein sequence ID" value="KIU05603.1"/>
    <property type="molecule type" value="Genomic_DNA"/>
</dbReference>
<evidence type="ECO:0000313" key="8">
    <source>
        <dbReference type="Proteomes" id="UP000032247"/>
    </source>
</evidence>
<dbReference type="Pfam" id="PF00580">
    <property type="entry name" value="UvrD-helicase"/>
    <property type="match status" value="1"/>
</dbReference>
<protein>
    <recommendedName>
        <fullName evidence="6">UvrD-like helicase ATP-binding domain-containing protein</fullName>
    </recommendedName>
</protein>